<keyword evidence="4" id="KW-0564">Palmitate</keyword>
<feature type="region of interest" description="Disordered" evidence="6">
    <location>
        <begin position="29"/>
        <end position="51"/>
    </location>
</feature>
<evidence type="ECO:0000256" key="3">
    <source>
        <dbReference type="ARBA" id="ARBA00023136"/>
    </source>
</evidence>
<organism evidence="8 9">
    <name type="scientific">Paenibacillus arenilitoris</name>
    <dbReference type="NCBI Taxonomy" id="2772299"/>
    <lineage>
        <taxon>Bacteria</taxon>
        <taxon>Bacillati</taxon>
        <taxon>Bacillota</taxon>
        <taxon>Bacilli</taxon>
        <taxon>Bacillales</taxon>
        <taxon>Paenibacillaceae</taxon>
        <taxon>Paenibacillus</taxon>
    </lineage>
</organism>
<keyword evidence="9" id="KW-1185">Reference proteome</keyword>
<evidence type="ECO:0000313" key="8">
    <source>
        <dbReference type="EMBL" id="MBD2866976.1"/>
    </source>
</evidence>
<evidence type="ECO:0000313" key="9">
    <source>
        <dbReference type="Proteomes" id="UP000632125"/>
    </source>
</evidence>
<dbReference type="PANTHER" id="PTHR43649">
    <property type="entry name" value="ARABINOSE-BINDING PROTEIN-RELATED"/>
    <property type="match status" value="1"/>
</dbReference>
<dbReference type="AlphaFoldDB" id="A0A927CIU4"/>
<sequence length="566" mass="63405">MTRKLWVSGLATLALVAGTLLSGCSNNGENAGSNGGTDRNSGASTDGGPKEAERKDISVMIYDRGRVTPDQGTIEENFWTKWMNENGPANVKYVAIPRFESADKLNVLYASGSAPDLILEYNQKIRNPLYQQKQLLPLDDLIDEYSVEYKQYMEKYPILRKAGTESDGKLYYFGKVNYVTPNRGVLIRKDWLDKLNLSMPKTTEELYNVVKAFAEQDPDDNGKKDTYGIALSGDTVASLQQMFGATSKWAVQNGELAVDWNRSTDYTAFAKRLFDEALIDRDFSTDNGTKAKQDFINGKLGIFGFLNDPVQAQLQLIDPLKKNVPAAELAFLPYPTSPEGTFLPTLRNPVQSPGAISATAKNPDSVMKYVDFLLNESTSNALSYGVEGTHYETAEGCPAIIDTDKAQKEVSYLTGDMRLLTASGGEITKCDMPLMQYKNDERKQEYQDFYDSFIDTYMTFDRAYPELTLSELMPTLPNDLATIESNADKTMKDIWLKAIVGGSKYTVEKALEDARKEWDAAGGKQVEDWYKNWYENDKDKAILADEVIDLAKQTYDDYKTIRSELN</sequence>
<dbReference type="PANTHER" id="PTHR43649:SF33">
    <property type="entry name" value="POLYGALACTURONAN_RHAMNOGALACTURONAN-BINDING PROTEIN YTCQ"/>
    <property type="match status" value="1"/>
</dbReference>
<feature type="chain" id="PRO_5039433304" evidence="7">
    <location>
        <begin position="23"/>
        <end position="566"/>
    </location>
</feature>
<dbReference type="Proteomes" id="UP000632125">
    <property type="component" value="Unassembled WGS sequence"/>
</dbReference>
<dbReference type="RefSeq" id="WP_190857173.1">
    <property type="nucleotide sequence ID" value="NZ_JACXIY010000001.1"/>
</dbReference>
<reference evidence="8" key="1">
    <citation type="submission" date="2020-09" db="EMBL/GenBank/DDBJ databases">
        <title>A novel bacterium of genus Paenibacillus, isolated from South China Sea.</title>
        <authorList>
            <person name="Huang H."/>
            <person name="Mo K."/>
            <person name="Hu Y."/>
        </authorList>
    </citation>
    <scope>NUCLEOTIDE SEQUENCE</scope>
    <source>
        <strain evidence="8">IB182493</strain>
    </source>
</reference>
<keyword evidence="3" id="KW-0472">Membrane</keyword>
<keyword evidence="5" id="KW-0449">Lipoprotein</keyword>
<gene>
    <name evidence="8" type="ORF">IDH41_00190</name>
</gene>
<evidence type="ECO:0000256" key="1">
    <source>
        <dbReference type="ARBA" id="ARBA00022475"/>
    </source>
</evidence>
<name>A0A927CIU4_9BACL</name>
<dbReference type="SUPFAM" id="SSF53850">
    <property type="entry name" value="Periplasmic binding protein-like II"/>
    <property type="match status" value="1"/>
</dbReference>
<keyword evidence="1" id="KW-1003">Cell membrane</keyword>
<dbReference type="PROSITE" id="PS51257">
    <property type="entry name" value="PROKAR_LIPOPROTEIN"/>
    <property type="match status" value="1"/>
</dbReference>
<proteinExistence type="predicted"/>
<keyword evidence="2 7" id="KW-0732">Signal</keyword>
<dbReference type="Pfam" id="PF01547">
    <property type="entry name" value="SBP_bac_1"/>
    <property type="match status" value="1"/>
</dbReference>
<evidence type="ECO:0000256" key="7">
    <source>
        <dbReference type="SAM" id="SignalP"/>
    </source>
</evidence>
<evidence type="ECO:0000256" key="2">
    <source>
        <dbReference type="ARBA" id="ARBA00022729"/>
    </source>
</evidence>
<comment type="caution">
    <text evidence="8">The sequence shown here is derived from an EMBL/GenBank/DDBJ whole genome shotgun (WGS) entry which is preliminary data.</text>
</comment>
<evidence type="ECO:0000256" key="6">
    <source>
        <dbReference type="SAM" id="MobiDB-lite"/>
    </source>
</evidence>
<protein>
    <submittedName>
        <fullName evidence="8">Extracellular solute-binding protein</fullName>
    </submittedName>
</protein>
<dbReference type="EMBL" id="JACXIY010000001">
    <property type="protein sequence ID" value="MBD2866976.1"/>
    <property type="molecule type" value="Genomic_DNA"/>
</dbReference>
<feature type="signal peptide" evidence="7">
    <location>
        <begin position="1"/>
        <end position="22"/>
    </location>
</feature>
<dbReference type="InterPro" id="IPR006059">
    <property type="entry name" value="SBP"/>
</dbReference>
<dbReference type="InterPro" id="IPR050490">
    <property type="entry name" value="Bact_solute-bd_prot1"/>
</dbReference>
<accession>A0A927CIU4</accession>
<evidence type="ECO:0000256" key="5">
    <source>
        <dbReference type="ARBA" id="ARBA00023288"/>
    </source>
</evidence>
<evidence type="ECO:0000256" key="4">
    <source>
        <dbReference type="ARBA" id="ARBA00023139"/>
    </source>
</evidence>
<dbReference type="Gene3D" id="3.40.190.10">
    <property type="entry name" value="Periplasmic binding protein-like II"/>
    <property type="match status" value="2"/>
</dbReference>